<reference evidence="1 2" key="1">
    <citation type="journal article" date="2014" name="Int. J. Syst. Evol. Microbiol.">
        <title>Complete genome sequence of Corynebacterium casei LMG S-19264T (=DSM 44701T), isolated from a smear-ripened cheese.</title>
        <authorList>
            <consortium name="US DOE Joint Genome Institute (JGI-PGF)"/>
            <person name="Walter F."/>
            <person name="Albersmeier A."/>
            <person name="Kalinowski J."/>
            <person name="Ruckert C."/>
        </authorList>
    </citation>
    <scope>NUCLEOTIDE SEQUENCE [LARGE SCALE GENOMIC DNA]</scope>
    <source>
        <strain evidence="1 2">NBRC 112785</strain>
    </source>
</reference>
<dbReference type="RefSeq" id="WP_095498206.1">
    <property type="nucleotide sequence ID" value="NZ_BSPO01000003.1"/>
</dbReference>
<comment type="caution">
    <text evidence="1">The sequence shown here is derived from an EMBL/GenBank/DDBJ whole genome shotgun (WGS) entry which is preliminary data.</text>
</comment>
<name>A0AA37TXR0_9GAMM</name>
<dbReference type="Pfam" id="PF12686">
    <property type="entry name" value="DUF3800"/>
    <property type="match status" value="1"/>
</dbReference>
<gene>
    <name evidence="1" type="ORF">GCM10007894_22870</name>
</gene>
<sequence length="388" mass="44300">MFFHIDESGNTGNNLFDESQPRLSYGLISSVTNVDALCIVEHNAIRDIIDDDLIHANILGIGGLVKIAPLLIKIQKKMKFDFDYYFIEKLDYALVIFFDAVFDAGLNDAVKWDTYWTPLRYVLIHKLSILFDEDLLRESWRLSTVKRIENCEDAIVSLLSEVKSRAENAPLDARSKELIIDALDFGIRKPLSLDFGHPDQKIISPNAVGFQFVVAAIARRTRKKLRKSVSSIIVDRQNQFNKAQIGTHYNLSRIAEGIKNSSEKDKAMYFNNPLYTDFSPEEVSHKGLTDKELTISKSADSIGLQIVDVYLWIANKLISGVNLPSELMELWQLFQHRSLIDGISMRGMAERFKNFEKNLPKLNDLTDEQRIVAKESVHQHRKKVKALV</sequence>
<keyword evidence="2" id="KW-1185">Reference proteome</keyword>
<dbReference type="InterPro" id="IPR024524">
    <property type="entry name" value="DUF3800"/>
</dbReference>
<proteinExistence type="predicted"/>
<accession>A0AA37TXR0</accession>
<protein>
    <recommendedName>
        <fullName evidence="3">DUF3800 domain-containing protein</fullName>
    </recommendedName>
</protein>
<dbReference type="Proteomes" id="UP001157439">
    <property type="component" value="Unassembled WGS sequence"/>
</dbReference>
<evidence type="ECO:0000313" key="2">
    <source>
        <dbReference type="Proteomes" id="UP001157439"/>
    </source>
</evidence>
<evidence type="ECO:0000313" key="1">
    <source>
        <dbReference type="EMBL" id="GLS84310.1"/>
    </source>
</evidence>
<evidence type="ECO:0008006" key="3">
    <source>
        <dbReference type="Google" id="ProtNLM"/>
    </source>
</evidence>
<dbReference type="EMBL" id="BSPO01000003">
    <property type="protein sequence ID" value="GLS84310.1"/>
    <property type="molecule type" value="Genomic_DNA"/>
</dbReference>
<dbReference type="AlphaFoldDB" id="A0AA37TXR0"/>
<organism evidence="1 2">
    <name type="scientific">Paraferrimonas haliotis</name>
    <dbReference type="NCBI Taxonomy" id="2013866"/>
    <lineage>
        <taxon>Bacteria</taxon>
        <taxon>Pseudomonadati</taxon>
        <taxon>Pseudomonadota</taxon>
        <taxon>Gammaproteobacteria</taxon>
        <taxon>Alteromonadales</taxon>
        <taxon>Ferrimonadaceae</taxon>
        <taxon>Paraferrimonas</taxon>
    </lineage>
</organism>